<comment type="caution">
    <text evidence="3">The sequence shown here is derived from an EMBL/GenBank/DDBJ whole genome shotgun (WGS) entry which is preliminary data.</text>
</comment>
<proteinExistence type="inferred from homology"/>
<evidence type="ECO:0000313" key="3">
    <source>
        <dbReference type="EMBL" id="RUS53794.1"/>
    </source>
</evidence>
<sequence length="260" mass="28528">MTYETILCEVNDKVAVVTLNRPQAMNTLNEQMAVDLAECFEALYKENVQILMLQGAEKVFSAGGDIKEMLKGASVGADTEQVMTYLTRAIKALYMLPAVTVAVVHGAAAGFGLSLALACDYVIVEQDAKLAMNFIGIGLIPDGGGHFFMKERVGAVKAKQMIWEGRVMDGEEAVEWDLADIVVENGMAKEVAQQFVAQQLQTPLVAKIETKLLLNGSQENKLDKYLAQEAEIQPRMRATKDHLEGIQAFVEKRQPVFNGE</sequence>
<keyword evidence="2" id="KW-1133">Transmembrane helix</keyword>
<evidence type="ECO:0000313" key="4">
    <source>
        <dbReference type="Proteomes" id="UP000288623"/>
    </source>
</evidence>
<dbReference type="SUPFAM" id="SSF52096">
    <property type="entry name" value="ClpP/crotonase"/>
    <property type="match status" value="1"/>
</dbReference>
<evidence type="ECO:0000256" key="1">
    <source>
        <dbReference type="ARBA" id="ARBA00005254"/>
    </source>
</evidence>
<evidence type="ECO:0000256" key="2">
    <source>
        <dbReference type="SAM" id="Phobius"/>
    </source>
</evidence>
<dbReference type="InterPro" id="IPR001753">
    <property type="entry name" value="Enoyl-CoA_hydra/iso"/>
</dbReference>
<dbReference type="Gene3D" id="1.10.12.10">
    <property type="entry name" value="Lyase 2-enoyl-coa Hydratase, Chain A, domain 2"/>
    <property type="match status" value="1"/>
</dbReference>
<keyword evidence="2" id="KW-0472">Membrane</keyword>
<dbReference type="PANTHER" id="PTHR43459">
    <property type="entry name" value="ENOYL-COA HYDRATASE"/>
    <property type="match status" value="1"/>
</dbReference>
<gene>
    <name evidence="3" type="ORF">QI30_13910</name>
</gene>
<dbReference type="Gene3D" id="3.90.226.10">
    <property type="entry name" value="2-enoyl-CoA Hydratase, Chain A, domain 1"/>
    <property type="match status" value="1"/>
</dbReference>
<dbReference type="Pfam" id="PF00378">
    <property type="entry name" value="ECH_1"/>
    <property type="match status" value="1"/>
</dbReference>
<comment type="similarity">
    <text evidence="1">Belongs to the enoyl-CoA hydratase/isomerase family.</text>
</comment>
<dbReference type="AlphaFoldDB" id="A0A433RRQ7"/>
<dbReference type="OrthoDB" id="9775794at2"/>
<dbReference type="InterPro" id="IPR029045">
    <property type="entry name" value="ClpP/crotonase-like_dom_sf"/>
</dbReference>
<dbReference type="EMBL" id="JTFC01000033">
    <property type="protein sequence ID" value="RUS53794.1"/>
    <property type="molecule type" value="Genomic_DNA"/>
</dbReference>
<accession>A0A433RRQ7</accession>
<dbReference type="NCBIfam" id="NF005804">
    <property type="entry name" value="PRK07659.1"/>
    <property type="match status" value="1"/>
</dbReference>
<protein>
    <submittedName>
        <fullName evidence="3">Enoyl-CoA hydratase</fullName>
    </submittedName>
</protein>
<keyword evidence="4" id="KW-1185">Reference proteome</keyword>
<dbReference type="RefSeq" id="WP_126991220.1">
    <property type="nucleotide sequence ID" value="NZ_JTFC01000033.1"/>
</dbReference>
<organism evidence="3 4">
    <name type="scientific">Candidatus Kurthia intestinigallinarum</name>
    <dbReference type="NCBI Taxonomy" id="1562256"/>
    <lineage>
        <taxon>Bacteria</taxon>
        <taxon>Bacillati</taxon>
        <taxon>Bacillota</taxon>
        <taxon>Bacilli</taxon>
        <taxon>Bacillales</taxon>
        <taxon>Caryophanaceae</taxon>
        <taxon>Kurthia</taxon>
    </lineage>
</organism>
<dbReference type="PANTHER" id="PTHR43459:SF1">
    <property type="entry name" value="EG:BACN32G11.4 PROTEIN"/>
    <property type="match status" value="1"/>
</dbReference>
<keyword evidence="2" id="KW-0812">Transmembrane</keyword>
<reference evidence="3 4" key="1">
    <citation type="submission" date="2014-11" db="EMBL/GenBank/DDBJ databases">
        <title>Genome sequence and analysis of novel Kurthia sp.</title>
        <authorList>
            <person name="Lawson J.N."/>
            <person name="Gonzalez J.E."/>
            <person name="Rinauldi L."/>
            <person name="Xuan Z."/>
            <person name="Firman A."/>
            <person name="Shaddox L."/>
            <person name="Trudeau A."/>
            <person name="Shah S."/>
            <person name="Reiman D."/>
        </authorList>
    </citation>
    <scope>NUCLEOTIDE SEQUENCE [LARGE SCALE GENOMIC DNA]</scope>
    <source>
        <strain evidence="3 4">3B1D</strain>
    </source>
</reference>
<dbReference type="CDD" id="cd06558">
    <property type="entry name" value="crotonase-like"/>
    <property type="match status" value="1"/>
</dbReference>
<dbReference type="InterPro" id="IPR014748">
    <property type="entry name" value="Enoyl-CoA_hydra_C"/>
</dbReference>
<feature type="transmembrane region" description="Helical" evidence="2">
    <location>
        <begin position="130"/>
        <end position="149"/>
    </location>
</feature>
<dbReference type="GO" id="GO:0003824">
    <property type="term" value="F:catalytic activity"/>
    <property type="evidence" value="ECO:0007669"/>
    <property type="project" value="UniProtKB-ARBA"/>
</dbReference>
<feature type="transmembrane region" description="Helical" evidence="2">
    <location>
        <begin position="93"/>
        <end position="118"/>
    </location>
</feature>
<name>A0A433RRQ7_9BACL</name>
<dbReference type="Proteomes" id="UP000288623">
    <property type="component" value="Unassembled WGS sequence"/>
</dbReference>